<name>A0ABV7G0E4_9PROT</name>
<accession>A0ABV7G0E4</accession>
<dbReference type="Gene3D" id="3.40.50.720">
    <property type="entry name" value="NAD(P)-binding Rossmann-like Domain"/>
    <property type="match status" value="1"/>
</dbReference>
<dbReference type="CDD" id="cd05254">
    <property type="entry name" value="dTDP_HR_like_SDR_e"/>
    <property type="match status" value="1"/>
</dbReference>
<dbReference type="PANTHER" id="PTHR10491">
    <property type="entry name" value="DTDP-4-DEHYDRORHAMNOSE REDUCTASE"/>
    <property type="match status" value="1"/>
</dbReference>
<dbReference type="Proteomes" id="UP001595593">
    <property type="component" value="Unassembled WGS sequence"/>
</dbReference>
<evidence type="ECO:0000256" key="5">
    <source>
        <dbReference type="ARBA" id="ARBA00048200"/>
    </source>
</evidence>
<comment type="cofactor">
    <cofactor evidence="6">
        <name>Mg(2+)</name>
        <dbReference type="ChEBI" id="CHEBI:18420"/>
    </cofactor>
    <text evidence="6">Binds 1 Mg(2+) ion per monomer.</text>
</comment>
<comment type="pathway">
    <text evidence="1 6">Carbohydrate biosynthesis; dTDP-L-rhamnose biosynthesis.</text>
</comment>
<comment type="catalytic activity">
    <reaction evidence="5 6">
        <text>dTDP-beta-L-rhamnose + NADP(+) = dTDP-4-dehydro-beta-L-rhamnose + NADPH + H(+)</text>
        <dbReference type="Rhea" id="RHEA:21796"/>
        <dbReference type="ChEBI" id="CHEBI:15378"/>
        <dbReference type="ChEBI" id="CHEBI:57510"/>
        <dbReference type="ChEBI" id="CHEBI:57783"/>
        <dbReference type="ChEBI" id="CHEBI:58349"/>
        <dbReference type="ChEBI" id="CHEBI:62830"/>
        <dbReference type="EC" id="1.1.1.133"/>
    </reaction>
</comment>
<reference evidence="9" key="1">
    <citation type="journal article" date="2019" name="Int. J. Syst. Evol. Microbiol.">
        <title>The Global Catalogue of Microorganisms (GCM) 10K type strain sequencing project: providing services to taxonomists for standard genome sequencing and annotation.</title>
        <authorList>
            <consortium name="The Broad Institute Genomics Platform"/>
            <consortium name="The Broad Institute Genome Sequencing Center for Infectious Disease"/>
            <person name="Wu L."/>
            <person name="Ma J."/>
        </authorList>
    </citation>
    <scope>NUCLEOTIDE SEQUENCE [LARGE SCALE GENOMIC DNA]</scope>
    <source>
        <strain evidence="9">KCTC 52094</strain>
    </source>
</reference>
<dbReference type="SUPFAM" id="SSF51735">
    <property type="entry name" value="NAD(P)-binding Rossmann-fold domains"/>
    <property type="match status" value="1"/>
</dbReference>
<evidence type="ECO:0000256" key="3">
    <source>
        <dbReference type="ARBA" id="ARBA00012929"/>
    </source>
</evidence>
<gene>
    <name evidence="8" type="primary">rfbD</name>
    <name evidence="8" type="ORF">ACFOD4_07785</name>
</gene>
<evidence type="ECO:0000256" key="6">
    <source>
        <dbReference type="RuleBase" id="RU364082"/>
    </source>
</evidence>
<dbReference type="RefSeq" id="WP_379595380.1">
    <property type="nucleotide sequence ID" value="NZ_JBHRTN010000008.1"/>
</dbReference>
<evidence type="ECO:0000259" key="7">
    <source>
        <dbReference type="Pfam" id="PF04321"/>
    </source>
</evidence>
<dbReference type="GO" id="GO:0008831">
    <property type="term" value="F:dTDP-4-dehydrorhamnose reductase activity"/>
    <property type="evidence" value="ECO:0007669"/>
    <property type="project" value="UniProtKB-EC"/>
</dbReference>
<comment type="function">
    <text evidence="6">Catalyzes the reduction of dTDP-6-deoxy-L-lyxo-4-hexulose to yield dTDP-L-rhamnose.</text>
</comment>
<sequence length="296" mass="31181">MRILIVGRSGQLAQELAARLPRDGHQVTALGQPELDLARPETIARAVEQVAPEAIVNAAAYTAVDRAEDERDAAFAVNETGSGLLAQEAAGRGVPLVHVSTDYVFDGTKDGPYAEDDVTGPQGVYGASKLAGEQAVLAAHPRSVVLRTAWVCGAHGNNFLKTMLRLGAEREKLSVVADQHGAPTFTADIAEAIARMLPGLAAAPAGDARFGVFHYSGLPFTTWHGFATEIFRQAAGRGAKVPGEVAAITTDQYPTKAKRPANSRLDCTRITAVHGIDPADWRVSLSTALDGLLSRG</sequence>
<evidence type="ECO:0000313" key="9">
    <source>
        <dbReference type="Proteomes" id="UP001595593"/>
    </source>
</evidence>
<keyword evidence="9" id="KW-1185">Reference proteome</keyword>
<dbReference type="InterPro" id="IPR036291">
    <property type="entry name" value="NAD(P)-bd_dom_sf"/>
</dbReference>
<dbReference type="InterPro" id="IPR005913">
    <property type="entry name" value="dTDP_dehydrorham_reduct"/>
</dbReference>
<organism evidence="8 9">
    <name type="scientific">Teichococcus globiformis</name>
    <dbReference type="NCBI Taxonomy" id="2307229"/>
    <lineage>
        <taxon>Bacteria</taxon>
        <taxon>Pseudomonadati</taxon>
        <taxon>Pseudomonadota</taxon>
        <taxon>Alphaproteobacteria</taxon>
        <taxon>Acetobacterales</taxon>
        <taxon>Roseomonadaceae</taxon>
        <taxon>Roseomonas</taxon>
    </lineage>
</organism>
<proteinExistence type="inferred from homology"/>
<keyword evidence="6 8" id="KW-0560">Oxidoreductase</keyword>
<dbReference type="InterPro" id="IPR029903">
    <property type="entry name" value="RmlD-like-bd"/>
</dbReference>
<dbReference type="EMBL" id="JBHRTN010000008">
    <property type="protein sequence ID" value="MFC3124956.1"/>
    <property type="molecule type" value="Genomic_DNA"/>
</dbReference>
<evidence type="ECO:0000313" key="8">
    <source>
        <dbReference type="EMBL" id="MFC3124956.1"/>
    </source>
</evidence>
<dbReference type="Gene3D" id="3.90.25.10">
    <property type="entry name" value="UDP-galactose 4-epimerase, domain 1"/>
    <property type="match status" value="1"/>
</dbReference>
<protein>
    <recommendedName>
        <fullName evidence="4 6">dTDP-4-dehydrorhamnose reductase</fullName>
        <ecNumber evidence="3 6">1.1.1.133</ecNumber>
    </recommendedName>
</protein>
<feature type="domain" description="RmlD-like substrate binding" evidence="7">
    <location>
        <begin position="1"/>
        <end position="291"/>
    </location>
</feature>
<dbReference type="EC" id="1.1.1.133" evidence="3 6"/>
<keyword evidence="6" id="KW-0521">NADP</keyword>
<comment type="caution">
    <text evidence="8">The sequence shown here is derived from an EMBL/GenBank/DDBJ whole genome shotgun (WGS) entry which is preliminary data.</text>
</comment>
<dbReference type="PANTHER" id="PTHR10491:SF4">
    <property type="entry name" value="METHIONINE ADENOSYLTRANSFERASE 2 SUBUNIT BETA"/>
    <property type="match status" value="1"/>
</dbReference>
<dbReference type="Pfam" id="PF04321">
    <property type="entry name" value="RmlD_sub_bind"/>
    <property type="match status" value="1"/>
</dbReference>
<evidence type="ECO:0000256" key="2">
    <source>
        <dbReference type="ARBA" id="ARBA00010944"/>
    </source>
</evidence>
<dbReference type="NCBIfam" id="TIGR01214">
    <property type="entry name" value="rmlD"/>
    <property type="match status" value="1"/>
</dbReference>
<evidence type="ECO:0000256" key="1">
    <source>
        <dbReference type="ARBA" id="ARBA00004781"/>
    </source>
</evidence>
<comment type="similarity">
    <text evidence="2 6">Belongs to the dTDP-4-dehydrorhamnose reductase family.</text>
</comment>
<evidence type="ECO:0000256" key="4">
    <source>
        <dbReference type="ARBA" id="ARBA00017099"/>
    </source>
</evidence>